<comment type="caution">
    <text evidence="1">The sequence shown here is derived from an EMBL/GenBank/DDBJ whole genome shotgun (WGS) entry which is preliminary data.</text>
</comment>
<dbReference type="EMBL" id="BIFT01000001">
    <property type="protein sequence ID" value="GCE24611.1"/>
    <property type="molecule type" value="Genomic_DNA"/>
</dbReference>
<dbReference type="AlphaFoldDB" id="A0A402AZS7"/>
<evidence type="ECO:0000313" key="2">
    <source>
        <dbReference type="Proteomes" id="UP000287171"/>
    </source>
</evidence>
<gene>
    <name evidence="1" type="ORF">KDA_00950</name>
</gene>
<proteinExistence type="predicted"/>
<sequence>MLAFLVQTIRQTKKTLLVLSNVSCVLDQPKYGISSILPSHWSAMIEAEKHSREVHDEDTH</sequence>
<evidence type="ECO:0000313" key="1">
    <source>
        <dbReference type="EMBL" id="GCE24611.1"/>
    </source>
</evidence>
<accession>A0A402AZS7</accession>
<reference evidence="2" key="1">
    <citation type="submission" date="2018-12" db="EMBL/GenBank/DDBJ databases">
        <title>Tengunoibacter tsumagoiensis gen. nov., sp. nov., Dictyobacter kobayashii sp. nov., D. alpinus sp. nov., and D. joshuensis sp. nov. and description of Dictyobacteraceae fam. nov. within the order Ktedonobacterales isolated from Tengu-no-mugimeshi.</title>
        <authorList>
            <person name="Wang C.M."/>
            <person name="Zheng Y."/>
            <person name="Sakai Y."/>
            <person name="Toyoda A."/>
            <person name="Minakuchi Y."/>
            <person name="Abe K."/>
            <person name="Yokota A."/>
            <person name="Yabe S."/>
        </authorList>
    </citation>
    <scope>NUCLEOTIDE SEQUENCE [LARGE SCALE GENOMIC DNA]</scope>
    <source>
        <strain evidence="2">Uno16</strain>
    </source>
</reference>
<keyword evidence="2" id="KW-1185">Reference proteome</keyword>
<organism evidence="1 2">
    <name type="scientific">Dictyobacter alpinus</name>
    <dbReference type="NCBI Taxonomy" id="2014873"/>
    <lineage>
        <taxon>Bacteria</taxon>
        <taxon>Bacillati</taxon>
        <taxon>Chloroflexota</taxon>
        <taxon>Ktedonobacteria</taxon>
        <taxon>Ktedonobacterales</taxon>
        <taxon>Dictyobacteraceae</taxon>
        <taxon>Dictyobacter</taxon>
    </lineage>
</organism>
<protein>
    <submittedName>
        <fullName evidence="1">Uncharacterized protein</fullName>
    </submittedName>
</protein>
<name>A0A402AZS7_9CHLR</name>
<dbReference type="Proteomes" id="UP000287171">
    <property type="component" value="Unassembled WGS sequence"/>
</dbReference>